<feature type="transmembrane region" description="Helical" evidence="9">
    <location>
        <begin position="191"/>
        <end position="209"/>
    </location>
</feature>
<feature type="transmembrane region" description="Helical" evidence="9">
    <location>
        <begin position="86"/>
        <end position="116"/>
    </location>
</feature>
<evidence type="ECO:0000256" key="6">
    <source>
        <dbReference type="ARBA" id="ARBA00022692"/>
    </source>
</evidence>
<feature type="transmembrane region" description="Helical" evidence="9">
    <location>
        <begin position="300"/>
        <end position="324"/>
    </location>
</feature>
<accession>A0A6J6I926</accession>
<keyword evidence="5" id="KW-0592">Phosphate transport</keyword>
<gene>
    <name evidence="11" type="ORF">UFOPK1960_00089</name>
</gene>
<evidence type="ECO:0000256" key="5">
    <source>
        <dbReference type="ARBA" id="ARBA00022592"/>
    </source>
</evidence>
<comment type="subcellular location">
    <subcellularLocation>
        <location evidence="1">Cell membrane</location>
        <topology evidence="1">Multi-pass membrane protein</topology>
    </subcellularLocation>
</comment>
<organism evidence="11">
    <name type="scientific">freshwater metagenome</name>
    <dbReference type="NCBI Taxonomy" id="449393"/>
    <lineage>
        <taxon>unclassified sequences</taxon>
        <taxon>metagenomes</taxon>
        <taxon>ecological metagenomes</taxon>
    </lineage>
</organism>
<protein>
    <submittedName>
        <fullName evidence="11">Unannotated protein</fullName>
    </submittedName>
</protein>
<dbReference type="EMBL" id="CAEZVL010000006">
    <property type="protein sequence ID" value="CAB4622160.1"/>
    <property type="molecule type" value="Genomic_DNA"/>
</dbReference>
<keyword evidence="6 9" id="KW-0812">Transmembrane</keyword>
<dbReference type="InterPro" id="IPR051124">
    <property type="entry name" value="Phosphate_Transport_Permease"/>
</dbReference>
<sequence length="339" mass="35824">MSVVGQSAPADLAHIPVLDEVVDPVVRRSGVDRIFRSVATSSAVITFILMGLIGGFLFVKGYDALKVAGWGFLTDSEWAPDQGGKFGIAAILPFTVQIAVVALFIAVPVALSTALFITEYAPRKMRRLLTAMIDLLAAVPSLIYGLWGLFFLQPRLITLSKWMADHLGWIPFFHVDDQYGTSLGIFPSSTFVSGVIVSLMVIPICTAVMREVFSQAPPGEREGAMALGGTRWGVVRDVVLPFGRGGIIGGSMLGLGRALGETIAVTLIISPAFTAKWSILDQGSNSIAALIALKFSESSTFGISALMAAGLALFIITLLVNAAASTVVSKSRSGSSTEI</sequence>
<dbReference type="PROSITE" id="PS50928">
    <property type="entry name" value="ABC_TM1"/>
    <property type="match status" value="1"/>
</dbReference>
<keyword evidence="3" id="KW-0813">Transport</keyword>
<feature type="transmembrane region" description="Helical" evidence="9">
    <location>
        <begin position="37"/>
        <end position="59"/>
    </location>
</feature>
<dbReference type="Gene3D" id="1.10.3720.10">
    <property type="entry name" value="MetI-like"/>
    <property type="match status" value="1"/>
</dbReference>
<dbReference type="InterPro" id="IPR000515">
    <property type="entry name" value="MetI-like"/>
</dbReference>
<dbReference type="SUPFAM" id="SSF161098">
    <property type="entry name" value="MetI-like"/>
    <property type="match status" value="1"/>
</dbReference>
<evidence type="ECO:0000256" key="7">
    <source>
        <dbReference type="ARBA" id="ARBA00022989"/>
    </source>
</evidence>
<evidence type="ECO:0000256" key="3">
    <source>
        <dbReference type="ARBA" id="ARBA00022448"/>
    </source>
</evidence>
<reference evidence="11" key="1">
    <citation type="submission" date="2020-05" db="EMBL/GenBank/DDBJ databases">
        <authorList>
            <person name="Chiriac C."/>
            <person name="Salcher M."/>
            <person name="Ghai R."/>
            <person name="Kavagutti S V."/>
        </authorList>
    </citation>
    <scope>NUCLEOTIDE SEQUENCE</scope>
</reference>
<dbReference type="CDD" id="cd06261">
    <property type="entry name" value="TM_PBP2"/>
    <property type="match status" value="1"/>
</dbReference>
<evidence type="ECO:0000256" key="4">
    <source>
        <dbReference type="ARBA" id="ARBA00022475"/>
    </source>
</evidence>
<evidence type="ECO:0000256" key="1">
    <source>
        <dbReference type="ARBA" id="ARBA00004651"/>
    </source>
</evidence>
<proteinExistence type="inferred from homology"/>
<feature type="domain" description="ABC transmembrane type-1" evidence="10">
    <location>
        <begin position="92"/>
        <end position="324"/>
    </location>
</feature>
<dbReference type="InterPro" id="IPR011864">
    <property type="entry name" value="Phosphate_PstC"/>
</dbReference>
<keyword evidence="4" id="KW-1003">Cell membrane</keyword>
<feature type="transmembrane region" description="Helical" evidence="9">
    <location>
        <begin position="258"/>
        <end position="280"/>
    </location>
</feature>
<dbReference type="PANTHER" id="PTHR30425">
    <property type="entry name" value="PHOSPHATE TRANSPORT SYSTEM PERMEASE PROTEIN PST"/>
    <property type="match status" value="1"/>
</dbReference>
<evidence type="ECO:0000256" key="8">
    <source>
        <dbReference type="ARBA" id="ARBA00023136"/>
    </source>
</evidence>
<evidence type="ECO:0000313" key="11">
    <source>
        <dbReference type="EMBL" id="CAB4622160.1"/>
    </source>
</evidence>
<evidence type="ECO:0000256" key="2">
    <source>
        <dbReference type="ARBA" id="ARBA00007069"/>
    </source>
</evidence>
<evidence type="ECO:0000259" key="10">
    <source>
        <dbReference type="PROSITE" id="PS50928"/>
    </source>
</evidence>
<name>A0A6J6I926_9ZZZZ</name>
<dbReference type="AlphaFoldDB" id="A0A6J6I926"/>
<keyword evidence="7 9" id="KW-1133">Transmembrane helix</keyword>
<feature type="transmembrane region" description="Helical" evidence="9">
    <location>
        <begin position="128"/>
        <end position="152"/>
    </location>
</feature>
<dbReference type="GO" id="GO:0006817">
    <property type="term" value="P:phosphate ion transport"/>
    <property type="evidence" value="ECO:0007669"/>
    <property type="project" value="UniProtKB-KW"/>
</dbReference>
<dbReference type="PANTHER" id="PTHR30425:SF1">
    <property type="entry name" value="PHOSPHATE TRANSPORT SYSTEM PERMEASE PROTEIN PSTC"/>
    <property type="match status" value="1"/>
</dbReference>
<dbReference type="GO" id="GO:0005315">
    <property type="term" value="F:phosphate transmembrane transporter activity"/>
    <property type="evidence" value="ECO:0007669"/>
    <property type="project" value="InterPro"/>
</dbReference>
<comment type="similarity">
    <text evidence="2">Belongs to the binding-protein-dependent transport system permease family. CysTW subfamily.</text>
</comment>
<dbReference type="InterPro" id="IPR035906">
    <property type="entry name" value="MetI-like_sf"/>
</dbReference>
<dbReference type="GO" id="GO:0005886">
    <property type="term" value="C:plasma membrane"/>
    <property type="evidence" value="ECO:0007669"/>
    <property type="project" value="UniProtKB-SubCell"/>
</dbReference>
<evidence type="ECO:0000256" key="9">
    <source>
        <dbReference type="SAM" id="Phobius"/>
    </source>
</evidence>
<dbReference type="NCBIfam" id="TIGR02138">
    <property type="entry name" value="phosphate_pstC"/>
    <property type="match status" value="1"/>
</dbReference>
<dbReference type="Pfam" id="PF00528">
    <property type="entry name" value="BPD_transp_1"/>
    <property type="match status" value="1"/>
</dbReference>
<keyword evidence="8 9" id="KW-0472">Membrane</keyword>